<dbReference type="Proteomes" id="UP000299084">
    <property type="component" value="Unassembled WGS sequence"/>
</dbReference>
<dbReference type="CDD" id="cd00063">
    <property type="entry name" value="FN3"/>
    <property type="match status" value="1"/>
</dbReference>
<name>A0A5N4EDY6_CAMDR</name>
<gene>
    <name evidence="1" type="primary">Pikachurin</name>
    <name evidence="1" type="ORF">Cadr_000004088</name>
</gene>
<proteinExistence type="predicted"/>
<protein>
    <submittedName>
        <fullName evidence="1">Pikachurin</fullName>
    </submittedName>
</protein>
<dbReference type="EMBL" id="JWIN03000003">
    <property type="protein sequence ID" value="KAB1281226.1"/>
    <property type="molecule type" value="Genomic_DNA"/>
</dbReference>
<comment type="caution">
    <text evidence="1">The sequence shown here is derived from an EMBL/GenBank/DDBJ whole genome shotgun (WGS) entry which is preliminary data.</text>
</comment>
<evidence type="ECO:0000313" key="2">
    <source>
        <dbReference type="Proteomes" id="UP000299084"/>
    </source>
</evidence>
<sequence>MLDALNCTAFSIQWKMPRHPGSPIIGYTVFYSEVGVDKSLQERSHHVPLSPDTPTTVSISNLAIPPKSTPLIGISWIFRRISNLVCMYATVYNNNN</sequence>
<evidence type="ECO:0000313" key="1">
    <source>
        <dbReference type="EMBL" id="KAB1281226.1"/>
    </source>
</evidence>
<keyword evidence="2" id="KW-1185">Reference proteome</keyword>
<dbReference type="Gene3D" id="2.60.40.10">
    <property type="entry name" value="Immunoglobulins"/>
    <property type="match status" value="1"/>
</dbReference>
<dbReference type="InterPro" id="IPR003961">
    <property type="entry name" value="FN3_dom"/>
</dbReference>
<accession>A0A5N4EDY6</accession>
<reference evidence="1 2" key="1">
    <citation type="journal article" date="2019" name="Mol. Ecol. Resour.">
        <title>Improving Illumina assemblies with Hi-C and long reads: an example with the North African dromedary.</title>
        <authorList>
            <person name="Elbers J.P."/>
            <person name="Rogers M.F."/>
            <person name="Perelman P.L."/>
            <person name="Proskuryakova A.A."/>
            <person name="Serdyukova N.A."/>
            <person name="Johnson W.E."/>
            <person name="Horin P."/>
            <person name="Corander J."/>
            <person name="Murphy D."/>
            <person name="Burger P.A."/>
        </authorList>
    </citation>
    <scope>NUCLEOTIDE SEQUENCE [LARGE SCALE GENOMIC DNA]</scope>
    <source>
        <strain evidence="1">Drom800</strain>
        <tissue evidence="1">Blood</tissue>
    </source>
</reference>
<dbReference type="AlphaFoldDB" id="A0A5N4EDY6"/>
<dbReference type="SUPFAM" id="SSF49265">
    <property type="entry name" value="Fibronectin type III"/>
    <property type="match status" value="1"/>
</dbReference>
<dbReference type="InterPro" id="IPR013783">
    <property type="entry name" value="Ig-like_fold"/>
</dbReference>
<organism evidence="1 2">
    <name type="scientific">Camelus dromedarius</name>
    <name type="common">Dromedary</name>
    <name type="synonym">Arabian camel</name>
    <dbReference type="NCBI Taxonomy" id="9838"/>
    <lineage>
        <taxon>Eukaryota</taxon>
        <taxon>Metazoa</taxon>
        <taxon>Chordata</taxon>
        <taxon>Craniata</taxon>
        <taxon>Vertebrata</taxon>
        <taxon>Euteleostomi</taxon>
        <taxon>Mammalia</taxon>
        <taxon>Eutheria</taxon>
        <taxon>Laurasiatheria</taxon>
        <taxon>Artiodactyla</taxon>
        <taxon>Tylopoda</taxon>
        <taxon>Camelidae</taxon>
        <taxon>Camelus</taxon>
    </lineage>
</organism>
<dbReference type="InterPro" id="IPR036116">
    <property type="entry name" value="FN3_sf"/>
</dbReference>